<dbReference type="AlphaFoldDB" id="A0A5C2RZH9"/>
<organism evidence="2 3">
    <name type="scientific">Lentinus tigrinus ALCF2SS1-6</name>
    <dbReference type="NCBI Taxonomy" id="1328759"/>
    <lineage>
        <taxon>Eukaryota</taxon>
        <taxon>Fungi</taxon>
        <taxon>Dikarya</taxon>
        <taxon>Basidiomycota</taxon>
        <taxon>Agaricomycotina</taxon>
        <taxon>Agaricomycetes</taxon>
        <taxon>Polyporales</taxon>
        <taxon>Polyporaceae</taxon>
        <taxon>Lentinus</taxon>
    </lineage>
</organism>
<dbReference type="EMBL" id="ML122288">
    <property type="protein sequence ID" value="RPD56467.1"/>
    <property type="molecule type" value="Genomic_DNA"/>
</dbReference>
<dbReference type="Proteomes" id="UP000313359">
    <property type="component" value="Unassembled WGS sequence"/>
</dbReference>
<sequence length="100" mass="11061">MDPNCYRFPPLSPTDPSSYYGRVLPRPGVNARYGGLTIPRLRITESESSVAPNVPAPPEPDQTQLAQQEEEDDGMDVECEVVEAAAGTAKFDQVRFVYRC</sequence>
<keyword evidence="3" id="KW-1185">Reference proteome</keyword>
<name>A0A5C2RZH9_9APHY</name>
<gene>
    <name evidence="2" type="ORF">L227DRAFT_578916</name>
</gene>
<reference evidence="2" key="1">
    <citation type="journal article" date="2018" name="Genome Biol. Evol.">
        <title>Genomics and development of Lentinus tigrinus, a white-rot wood-decaying mushroom with dimorphic fruiting bodies.</title>
        <authorList>
            <person name="Wu B."/>
            <person name="Xu Z."/>
            <person name="Knudson A."/>
            <person name="Carlson A."/>
            <person name="Chen N."/>
            <person name="Kovaka S."/>
            <person name="LaButti K."/>
            <person name="Lipzen A."/>
            <person name="Pennachio C."/>
            <person name="Riley R."/>
            <person name="Schakwitz W."/>
            <person name="Umezawa K."/>
            <person name="Ohm R.A."/>
            <person name="Grigoriev I.V."/>
            <person name="Nagy L.G."/>
            <person name="Gibbons J."/>
            <person name="Hibbett D."/>
        </authorList>
    </citation>
    <scope>NUCLEOTIDE SEQUENCE [LARGE SCALE GENOMIC DNA]</scope>
    <source>
        <strain evidence="2">ALCF2SS1-6</strain>
    </source>
</reference>
<feature type="non-terminal residue" evidence="2">
    <location>
        <position position="100"/>
    </location>
</feature>
<protein>
    <submittedName>
        <fullName evidence="2">Uncharacterized protein</fullName>
    </submittedName>
</protein>
<evidence type="ECO:0000256" key="1">
    <source>
        <dbReference type="SAM" id="MobiDB-lite"/>
    </source>
</evidence>
<proteinExistence type="predicted"/>
<accession>A0A5C2RZH9</accession>
<feature type="region of interest" description="Disordered" evidence="1">
    <location>
        <begin position="45"/>
        <end position="75"/>
    </location>
</feature>
<evidence type="ECO:0000313" key="2">
    <source>
        <dbReference type="EMBL" id="RPD56467.1"/>
    </source>
</evidence>
<evidence type="ECO:0000313" key="3">
    <source>
        <dbReference type="Proteomes" id="UP000313359"/>
    </source>
</evidence>